<dbReference type="EMBL" id="JABSWW010000001">
    <property type="protein sequence ID" value="NRT86434.1"/>
    <property type="molecule type" value="Genomic_DNA"/>
</dbReference>
<comment type="caution">
    <text evidence="1">The sequence shown here is derived from an EMBL/GenBank/DDBJ whole genome shotgun (WGS) entry which is preliminary data.</text>
</comment>
<accession>A0AAX0ATS8</accession>
<gene>
    <name evidence="1" type="ORF">B0H41_000113</name>
</gene>
<sequence length="34" mass="4049">MYIGCNWSKALKFLIEKNSIRIDYIKSFGYGNFK</sequence>
<evidence type="ECO:0000313" key="2">
    <source>
        <dbReference type="Proteomes" id="UP001193748"/>
    </source>
</evidence>
<evidence type="ECO:0000313" key="1">
    <source>
        <dbReference type="EMBL" id="NRT86434.1"/>
    </source>
</evidence>
<reference evidence="1" key="2">
    <citation type="journal article" date="2022" name="Nat. Biotechnol.">
        <title>Carbon-negative production of acetone and isopropanol by gas fermentation at industrial pilot scale.</title>
        <authorList>
            <person name="Liew F.E."/>
            <person name="Nogle R."/>
            <person name="Abdalla T."/>
            <person name="Rasor B.J."/>
            <person name="Canter C."/>
            <person name="Jensen R.O."/>
            <person name="Wang L."/>
            <person name="Strutz J."/>
            <person name="Chirania P."/>
            <person name="De Tissera S."/>
            <person name="Mueller A.P."/>
            <person name="Ruan Z."/>
            <person name="Gao A."/>
            <person name="Tran L."/>
            <person name="Engle N.L."/>
            <person name="Bromley J.C."/>
            <person name="Daniell J."/>
            <person name="Conrado R."/>
            <person name="Tschaplinski T.J."/>
            <person name="Giannone R.J."/>
            <person name="Hettich R.L."/>
            <person name="Karim A.S."/>
            <person name="Simpson S.D."/>
            <person name="Brown S.D."/>
            <person name="Leang C."/>
            <person name="Jewett M.C."/>
            <person name="Kopke M."/>
        </authorList>
    </citation>
    <scope>NUCLEOTIDE SEQUENCE</scope>
    <source>
        <strain evidence="1">DJ080</strain>
    </source>
</reference>
<proteinExistence type="predicted"/>
<dbReference type="AlphaFoldDB" id="A0AAX0ATS8"/>
<dbReference type="Proteomes" id="UP001193748">
    <property type="component" value="Unassembled WGS sequence"/>
</dbReference>
<name>A0AAX0ATS8_CLOBE</name>
<reference evidence="1" key="1">
    <citation type="submission" date="2020-05" db="EMBL/GenBank/DDBJ databases">
        <authorList>
            <person name="Brown S."/>
            <person name="Huntemann M."/>
            <person name="Clum A."/>
            <person name="Spunde A."/>
            <person name="Palaniappan K."/>
            <person name="Ritter S."/>
            <person name="Mikhailova N."/>
            <person name="Chen I.-M."/>
            <person name="Stamatis D."/>
            <person name="Reddy T."/>
            <person name="O'Malley R."/>
            <person name="Daum C."/>
            <person name="Shapiro N."/>
            <person name="Ivanova N."/>
            <person name="Kyrpides N."/>
            <person name="Woyke T."/>
        </authorList>
    </citation>
    <scope>NUCLEOTIDE SEQUENCE</scope>
    <source>
        <strain evidence="1">DJ080</strain>
    </source>
</reference>
<protein>
    <submittedName>
        <fullName evidence="1">Uncharacterized protein (UPF0276 family)</fullName>
    </submittedName>
</protein>
<organism evidence="1 2">
    <name type="scientific">Clostridium beijerinckii</name>
    <name type="common">Clostridium MP</name>
    <dbReference type="NCBI Taxonomy" id="1520"/>
    <lineage>
        <taxon>Bacteria</taxon>
        <taxon>Bacillati</taxon>
        <taxon>Bacillota</taxon>
        <taxon>Clostridia</taxon>
        <taxon>Eubacteriales</taxon>
        <taxon>Clostridiaceae</taxon>
        <taxon>Clostridium</taxon>
    </lineage>
</organism>